<dbReference type="GO" id="GO:0006783">
    <property type="term" value="P:heme biosynthetic process"/>
    <property type="evidence" value="ECO:0007669"/>
    <property type="project" value="UniProtKB-KW"/>
</dbReference>
<evidence type="ECO:0000256" key="10">
    <source>
        <dbReference type="ARBA" id="ARBA00042475"/>
    </source>
</evidence>
<evidence type="ECO:0000256" key="8">
    <source>
        <dbReference type="ARBA" id="ARBA00023136"/>
    </source>
</evidence>
<keyword evidence="4" id="KW-0808">Transferase</keyword>
<dbReference type="EMBL" id="CAFBPU010000025">
    <property type="protein sequence ID" value="CAB5034079.1"/>
    <property type="molecule type" value="Genomic_DNA"/>
</dbReference>
<evidence type="ECO:0000256" key="1">
    <source>
        <dbReference type="ARBA" id="ARBA00004651"/>
    </source>
</evidence>
<keyword evidence="5 12" id="KW-0812">Transmembrane</keyword>
<keyword evidence="8 12" id="KW-0472">Membrane</keyword>
<evidence type="ECO:0000256" key="3">
    <source>
        <dbReference type="ARBA" id="ARBA00022475"/>
    </source>
</evidence>
<organism evidence="15">
    <name type="scientific">freshwater metagenome</name>
    <dbReference type="NCBI Taxonomy" id="449393"/>
    <lineage>
        <taxon>unclassified sequences</taxon>
        <taxon>metagenomes</taxon>
        <taxon>ecological metagenomes</taxon>
    </lineage>
</organism>
<dbReference type="InterPro" id="IPR000537">
    <property type="entry name" value="UbiA_prenyltransferase"/>
</dbReference>
<dbReference type="PANTHER" id="PTHR43448:SF7">
    <property type="entry name" value="4-HYDROXYBENZOATE SOLANESYLTRANSFERASE"/>
    <property type="match status" value="1"/>
</dbReference>
<dbReference type="CDD" id="cd13957">
    <property type="entry name" value="PT_UbiA_Cox10"/>
    <property type="match status" value="1"/>
</dbReference>
<evidence type="ECO:0000256" key="6">
    <source>
        <dbReference type="ARBA" id="ARBA00022989"/>
    </source>
</evidence>
<dbReference type="InterPro" id="IPR044878">
    <property type="entry name" value="UbiA_sf"/>
</dbReference>
<feature type="transmembrane region" description="Helical" evidence="12">
    <location>
        <begin position="114"/>
        <end position="134"/>
    </location>
</feature>
<evidence type="ECO:0000256" key="11">
    <source>
        <dbReference type="SAM" id="MobiDB-lite"/>
    </source>
</evidence>
<feature type="transmembrane region" description="Helical" evidence="12">
    <location>
        <begin position="300"/>
        <end position="321"/>
    </location>
</feature>
<dbReference type="NCBIfam" id="NF003349">
    <property type="entry name" value="PRK04375.1-2"/>
    <property type="match status" value="1"/>
</dbReference>
<evidence type="ECO:0000256" key="4">
    <source>
        <dbReference type="ARBA" id="ARBA00022679"/>
    </source>
</evidence>
<dbReference type="AlphaFoldDB" id="A0A6J7RZ31"/>
<evidence type="ECO:0000256" key="7">
    <source>
        <dbReference type="ARBA" id="ARBA00023133"/>
    </source>
</evidence>
<feature type="transmembrane region" description="Helical" evidence="12">
    <location>
        <begin position="140"/>
        <end position="161"/>
    </location>
</feature>
<feature type="transmembrane region" description="Helical" evidence="12">
    <location>
        <begin position="47"/>
        <end position="66"/>
    </location>
</feature>
<reference evidence="15" key="1">
    <citation type="submission" date="2020-05" db="EMBL/GenBank/DDBJ databases">
        <authorList>
            <person name="Chiriac C."/>
            <person name="Salcher M."/>
            <person name="Ghai R."/>
            <person name="Kavagutti S V."/>
        </authorList>
    </citation>
    <scope>NUCLEOTIDE SEQUENCE</scope>
</reference>
<dbReference type="InterPro" id="IPR030470">
    <property type="entry name" value="UbiA_prenylTrfase_CS"/>
</dbReference>
<proteinExistence type="inferred from homology"/>
<dbReference type="EMBL" id="CAFBIZ010000075">
    <property type="protein sequence ID" value="CAB4849163.1"/>
    <property type="molecule type" value="Genomic_DNA"/>
</dbReference>
<dbReference type="HAMAP" id="MF_00154">
    <property type="entry name" value="CyoE_CtaB"/>
    <property type="match status" value="1"/>
</dbReference>
<gene>
    <name evidence="13" type="ORF">UFOPK3268_00728</name>
    <name evidence="14" type="ORF">UFOPK3752_00535</name>
    <name evidence="15" type="ORF">UFOPK4150_01311</name>
</gene>
<dbReference type="PROSITE" id="PS00943">
    <property type="entry name" value="UBIA"/>
    <property type="match status" value="1"/>
</dbReference>
<dbReference type="Pfam" id="PF01040">
    <property type="entry name" value="UbiA"/>
    <property type="match status" value="1"/>
</dbReference>
<evidence type="ECO:0000313" key="14">
    <source>
        <dbReference type="EMBL" id="CAB4932666.1"/>
    </source>
</evidence>
<accession>A0A6J7RZ31</accession>
<dbReference type="GO" id="GO:0005886">
    <property type="term" value="C:plasma membrane"/>
    <property type="evidence" value="ECO:0007669"/>
    <property type="project" value="UniProtKB-SubCell"/>
</dbReference>
<protein>
    <recommendedName>
        <fullName evidence="9">Protoheme IX farnesyltransferase</fullName>
    </recommendedName>
    <alternativeName>
        <fullName evidence="10">Heme B farnesyltransferase</fullName>
    </alternativeName>
</protein>
<keyword evidence="3" id="KW-1003">Cell membrane</keyword>
<evidence type="ECO:0000256" key="2">
    <source>
        <dbReference type="ARBA" id="ARBA00004919"/>
    </source>
</evidence>
<dbReference type="FunFam" id="1.10.357.140:FF:000001">
    <property type="entry name" value="Protoheme IX farnesyltransferase"/>
    <property type="match status" value="1"/>
</dbReference>
<dbReference type="GO" id="GO:0008495">
    <property type="term" value="F:protoheme IX farnesyltransferase activity"/>
    <property type="evidence" value="ECO:0007669"/>
    <property type="project" value="InterPro"/>
</dbReference>
<evidence type="ECO:0000256" key="9">
    <source>
        <dbReference type="ARBA" id="ARBA00040810"/>
    </source>
</evidence>
<name>A0A6J7RZ31_9ZZZZ</name>
<evidence type="ECO:0000256" key="5">
    <source>
        <dbReference type="ARBA" id="ARBA00022692"/>
    </source>
</evidence>
<dbReference type="InterPro" id="IPR006369">
    <property type="entry name" value="Protohaem_IX_farnesylTrfase"/>
</dbReference>
<keyword evidence="7" id="KW-0350">Heme biosynthesis</keyword>
<evidence type="ECO:0000256" key="12">
    <source>
        <dbReference type="SAM" id="Phobius"/>
    </source>
</evidence>
<evidence type="ECO:0000313" key="13">
    <source>
        <dbReference type="EMBL" id="CAB4849163.1"/>
    </source>
</evidence>
<dbReference type="EMBL" id="CAFBND010000014">
    <property type="protein sequence ID" value="CAB4932666.1"/>
    <property type="molecule type" value="Genomic_DNA"/>
</dbReference>
<evidence type="ECO:0000313" key="15">
    <source>
        <dbReference type="EMBL" id="CAB5034079.1"/>
    </source>
</evidence>
<comment type="subcellular location">
    <subcellularLocation>
        <location evidence="1">Cell membrane</location>
        <topology evidence="1">Multi-pass membrane protein</topology>
    </subcellularLocation>
</comment>
<feature type="transmembrane region" description="Helical" evidence="12">
    <location>
        <begin position="72"/>
        <end position="93"/>
    </location>
</feature>
<feature type="transmembrane region" description="Helical" evidence="12">
    <location>
        <begin position="263"/>
        <end position="279"/>
    </location>
</feature>
<dbReference type="NCBIfam" id="TIGR01473">
    <property type="entry name" value="cyoE_ctaB"/>
    <property type="match status" value="1"/>
</dbReference>
<feature type="region of interest" description="Disordered" evidence="11">
    <location>
        <begin position="1"/>
        <end position="30"/>
    </location>
</feature>
<keyword evidence="6 12" id="KW-1133">Transmembrane helix</keyword>
<comment type="pathway">
    <text evidence="2">Porphyrin-containing compound metabolism; heme O biosynthesis; heme O from protoheme: step 1/1.</text>
</comment>
<dbReference type="PANTHER" id="PTHR43448">
    <property type="entry name" value="PROTOHEME IX FARNESYLTRANSFERASE, MITOCHONDRIAL"/>
    <property type="match status" value="1"/>
</dbReference>
<sequence length="323" mass="34644">MTAIDPRPGVPGADVGAGDPVRGGSLPKTPRTRSRLAAYVALTKPRIIELLLVTTVPTMILAARGLPSLPLVAAALVGGFLAAGGANSLNMVIDRDIDGLMVRTGHRPLVTGEISPRSGLIFGLVLAVASVVWFALTTNLLAAGLTAAAILMYVIGYTMLLKRRTPQNIVWGGAAGCMQILIGWSAVTGSLTWAPVVLFGVVFFWTPPHYWPLSLRFKDDYAAAGVPMLPVVAPLSQVAREIIGYSWAMVITSFLLIPAAHMSRLYTASAVILGCWFLYEAHSLLRRVRRGHEDVKPMRLFHGSISYLALLFLAVALDALLPW</sequence>
<dbReference type="Gene3D" id="1.10.357.140">
    <property type="entry name" value="UbiA prenyltransferase"/>
    <property type="match status" value="1"/>
</dbReference>